<feature type="transmembrane region" description="Helical" evidence="1">
    <location>
        <begin position="124"/>
        <end position="155"/>
    </location>
</feature>
<dbReference type="Pfam" id="PF03806">
    <property type="entry name" value="ABG_transport"/>
    <property type="match status" value="1"/>
</dbReference>
<feature type="transmembrane region" description="Helical" evidence="1">
    <location>
        <begin position="472"/>
        <end position="497"/>
    </location>
</feature>
<dbReference type="PANTHER" id="PTHR30282">
    <property type="entry name" value="P-AMINOBENZOYL GLUTAMATE TRANSPORTER"/>
    <property type="match status" value="1"/>
</dbReference>
<feature type="transmembrane region" description="Helical" evidence="1">
    <location>
        <begin position="441"/>
        <end position="460"/>
    </location>
</feature>
<feature type="transmembrane region" description="Helical" evidence="1">
    <location>
        <begin position="376"/>
        <end position="404"/>
    </location>
</feature>
<dbReference type="OrthoDB" id="3314392at2"/>
<dbReference type="EMBL" id="CACSIK010000001">
    <property type="protein sequence ID" value="CAA0089779.1"/>
    <property type="molecule type" value="Genomic_DNA"/>
</dbReference>
<evidence type="ECO:0000256" key="1">
    <source>
        <dbReference type="SAM" id="Phobius"/>
    </source>
</evidence>
<proteinExistence type="predicted"/>
<name>A0A5S9P1B8_9GAMM</name>
<feature type="transmembrane region" description="Helical" evidence="1">
    <location>
        <begin position="29"/>
        <end position="51"/>
    </location>
</feature>
<feature type="transmembrane region" description="Helical" evidence="1">
    <location>
        <begin position="263"/>
        <end position="283"/>
    </location>
</feature>
<feature type="transmembrane region" description="Helical" evidence="1">
    <location>
        <begin position="345"/>
        <end position="364"/>
    </location>
</feature>
<organism evidence="3 5">
    <name type="scientific">Zhongshania aliphaticivorans</name>
    <dbReference type="NCBI Taxonomy" id="1470434"/>
    <lineage>
        <taxon>Bacteria</taxon>
        <taxon>Pseudomonadati</taxon>
        <taxon>Pseudomonadota</taxon>
        <taxon>Gammaproteobacteria</taxon>
        <taxon>Cellvibrionales</taxon>
        <taxon>Spongiibacteraceae</taxon>
        <taxon>Zhongshania</taxon>
    </lineage>
</organism>
<dbReference type="GO" id="GO:1902604">
    <property type="term" value="P:p-aminobenzoyl-glutamate transmembrane transport"/>
    <property type="evidence" value="ECO:0007669"/>
    <property type="project" value="InterPro"/>
</dbReference>
<evidence type="ECO:0000313" key="4">
    <source>
        <dbReference type="Proteomes" id="UP000435877"/>
    </source>
</evidence>
<feature type="transmembrane region" description="Helical" evidence="1">
    <location>
        <begin position="411"/>
        <end position="429"/>
    </location>
</feature>
<evidence type="ECO:0000313" key="2">
    <source>
        <dbReference type="EMBL" id="CAA0089779.1"/>
    </source>
</evidence>
<evidence type="ECO:0000313" key="5">
    <source>
        <dbReference type="Proteomes" id="UP000439591"/>
    </source>
</evidence>
<feature type="transmembrane region" description="Helical" evidence="1">
    <location>
        <begin position="84"/>
        <end position="103"/>
    </location>
</feature>
<accession>A0A5S9P1B8</accession>
<feature type="transmembrane region" description="Helical" evidence="1">
    <location>
        <begin position="303"/>
        <end position="324"/>
    </location>
</feature>
<sequence>MHNAKPRLPLIQRWLNALEMAGNRLPNPVLLFIYFCIAIIAVSAIAAYLQLSAVHPATQDLISAKSLLSREGINWIISNTVNNFIHFAPVGSVLVAILGIAVAEHSGLLSHVLKRLTANAPPRILSSFVVFAGVMSSIGFDSGYVVLIPLAALMFQAAGRSPLAGIAAAFAGVSGGYSANLLLGPVDAILSGISTEAVSLVSPNREVLTSANYYFTLVSALFITVTGAWVNEKIVEPRLSKPNASSNNTEERQYIASPEVKRALRRVAVFSLIFIGLLIYLVLPEQGLLRNPDPNGLTALPLLNGIVVFIALYATISGLIFGYSTGKYQRHHDWIAGMESGINSLSGYLVLMFFAAQFVNYFNWTGLGAISAINGANWLAGLALSKTSLLLGFIFVSAAINLLIGSASAKWALIAPIFIPMLFLLGVDPESAQMAYRIGDSSTNIITPLMPYFGVVVAFMQRHDDSAGMGTLIALMLPYSLVFLFSWSILLSAWLAIGLPLGPG</sequence>
<dbReference type="PANTHER" id="PTHR30282:SF0">
    <property type="entry name" value="P-AMINOBENZOYL-GLUTAMATE TRANSPORT PROTEIN"/>
    <property type="match status" value="1"/>
</dbReference>
<keyword evidence="1" id="KW-0812">Transmembrane</keyword>
<keyword evidence="1" id="KW-0472">Membrane</keyword>
<dbReference type="RefSeq" id="WP_159268472.1">
    <property type="nucleotide sequence ID" value="NZ_CACSIK010000001.1"/>
</dbReference>
<keyword evidence="1" id="KW-1133">Transmembrane helix</keyword>
<protein>
    <submittedName>
        <fullName evidence="3">p-aminobenzoyl-glutamate transport protein</fullName>
    </submittedName>
</protein>
<dbReference type="Proteomes" id="UP000439591">
    <property type="component" value="Unassembled WGS sequence"/>
</dbReference>
<dbReference type="Proteomes" id="UP000435877">
    <property type="component" value="Unassembled WGS sequence"/>
</dbReference>
<dbReference type="EMBL" id="CACSIM010000002">
    <property type="protein sequence ID" value="CAA0096763.1"/>
    <property type="molecule type" value="Genomic_DNA"/>
</dbReference>
<dbReference type="GO" id="GO:0015558">
    <property type="term" value="F:secondary active p-aminobenzoyl-glutamate transmembrane transporter activity"/>
    <property type="evidence" value="ECO:0007669"/>
    <property type="project" value="InterPro"/>
</dbReference>
<gene>
    <name evidence="3" type="primary">abgT</name>
    <name evidence="2" type="ORF">IHBHHGIJ_01858</name>
    <name evidence="3" type="ORF">KFEGEMFD_01460</name>
</gene>
<dbReference type="InterPro" id="IPR004697">
    <property type="entry name" value="AbgT"/>
</dbReference>
<reference evidence="4 5" key="1">
    <citation type="submission" date="2019-11" db="EMBL/GenBank/DDBJ databases">
        <authorList>
            <person name="Holert J."/>
        </authorList>
    </citation>
    <scope>NUCLEOTIDE SEQUENCE [LARGE SCALE GENOMIC DNA]</scope>
    <source>
        <strain evidence="3">BC3_2A</strain>
        <strain evidence="2">SB11_1A</strain>
    </source>
</reference>
<dbReference type="AlphaFoldDB" id="A0A5S9P1B8"/>
<evidence type="ECO:0000313" key="3">
    <source>
        <dbReference type="EMBL" id="CAA0096763.1"/>
    </source>
</evidence>
<keyword evidence="4" id="KW-1185">Reference proteome</keyword>